<protein>
    <submittedName>
        <fullName evidence="5">TetR/AcrR family transcriptional regulator</fullName>
    </submittedName>
</protein>
<sequence>MENIELLERIYVGKRAELKRQILKQALLCFLENGVETTSIEMIRERADASVGAIYHHFKNKEGIVAALFFAALDDQAQRREDALKQAENMQQGIISIVESYIDWVVDYPDFARFLYAARFALKQSSLYPDLQQRNHLRNQYLLQWFQQQKEFHLLTDIPRELLLSLVIGVAENYCRAWVSNKVKTSPQNYKKILAKTAWNNIVNFSESCVEVSQN</sequence>
<dbReference type="EMBL" id="PYIX02000005">
    <property type="protein sequence ID" value="RFC84593.1"/>
    <property type="molecule type" value="Genomic_DNA"/>
</dbReference>
<evidence type="ECO:0000256" key="1">
    <source>
        <dbReference type="ARBA" id="ARBA00023125"/>
    </source>
</evidence>
<dbReference type="InterPro" id="IPR001647">
    <property type="entry name" value="HTH_TetR"/>
</dbReference>
<evidence type="ECO:0000313" key="6">
    <source>
        <dbReference type="Proteomes" id="UP000240957"/>
    </source>
</evidence>
<dbReference type="PROSITE" id="PS50977">
    <property type="entry name" value="HTH_TETR_2"/>
    <property type="match status" value="1"/>
</dbReference>
<keyword evidence="1 2" id="KW-0238">DNA-binding</keyword>
<dbReference type="InterPro" id="IPR036271">
    <property type="entry name" value="Tet_transcr_reg_TetR-rel_C_sf"/>
</dbReference>
<proteinExistence type="predicted"/>
<dbReference type="InterPro" id="IPR050624">
    <property type="entry name" value="HTH-type_Tx_Regulator"/>
</dbReference>
<dbReference type="PROSITE" id="PS01081">
    <property type="entry name" value="HTH_TETR_1"/>
    <property type="match status" value="1"/>
</dbReference>
<dbReference type="SUPFAM" id="SSF48498">
    <property type="entry name" value="Tetracyclin repressor-like, C-terminal domain"/>
    <property type="match status" value="1"/>
</dbReference>
<dbReference type="Pfam" id="PF00440">
    <property type="entry name" value="TetR_N"/>
    <property type="match status" value="1"/>
</dbReference>
<dbReference type="PRINTS" id="PR00455">
    <property type="entry name" value="HTHTETR"/>
</dbReference>
<evidence type="ECO:0000256" key="2">
    <source>
        <dbReference type="PROSITE-ProRule" id="PRU00335"/>
    </source>
</evidence>
<accession>A0A371YSZ7</accession>
<evidence type="ECO:0000313" key="5">
    <source>
        <dbReference type="EMBL" id="RFC84593.1"/>
    </source>
</evidence>
<name>A0A371YSZ7_9GAMM</name>
<dbReference type="Proteomes" id="UP000240957">
    <property type="component" value="Unassembled WGS sequence"/>
</dbReference>
<evidence type="ECO:0000313" key="7">
    <source>
        <dbReference type="Proteomes" id="UP001595455"/>
    </source>
</evidence>
<organism evidence="5 6">
    <name type="scientific">Acinetobacter sichuanensis</name>
    <dbReference type="NCBI Taxonomy" id="2136183"/>
    <lineage>
        <taxon>Bacteria</taxon>
        <taxon>Pseudomonadati</taxon>
        <taxon>Pseudomonadota</taxon>
        <taxon>Gammaproteobacteria</taxon>
        <taxon>Moraxellales</taxon>
        <taxon>Moraxellaceae</taxon>
        <taxon>Acinetobacter</taxon>
    </lineage>
</organism>
<keyword evidence="7" id="KW-1185">Reference proteome</keyword>
<feature type="domain" description="HTH tetR-type" evidence="3">
    <location>
        <begin position="16"/>
        <end position="76"/>
    </location>
</feature>
<dbReference type="SUPFAM" id="SSF46689">
    <property type="entry name" value="Homeodomain-like"/>
    <property type="match status" value="1"/>
</dbReference>
<dbReference type="Gene3D" id="1.10.357.10">
    <property type="entry name" value="Tetracycline Repressor, domain 2"/>
    <property type="match status" value="1"/>
</dbReference>
<dbReference type="PANTHER" id="PTHR43479">
    <property type="entry name" value="ACREF/ENVCD OPERON REPRESSOR-RELATED"/>
    <property type="match status" value="1"/>
</dbReference>
<reference evidence="4" key="4">
    <citation type="submission" date="2024-09" db="EMBL/GenBank/DDBJ databases">
        <authorList>
            <person name="Sun Q."/>
            <person name="Mori K."/>
        </authorList>
    </citation>
    <scope>NUCLEOTIDE SEQUENCE</scope>
    <source>
        <strain evidence="4">KCTC 62575</strain>
    </source>
</reference>
<evidence type="ECO:0000259" key="3">
    <source>
        <dbReference type="PROSITE" id="PS50977"/>
    </source>
</evidence>
<dbReference type="EMBL" id="JBHRSF010000006">
    <property type="protein sequence ID" value="MFC2994266.1"/>
    <property type="molecule type" value="Genomic_DNA"/>
</dbReference>
<reference evidence="5 6" key="2">
    <citation type="submission" date="2018-08" db="EMBL/GenBank/DDBJ databases">
        <title>The draft genome of Acinetobacter sichuanensis strain WCHAc060041.</title>
        <authorList>
            <person name="Qin J."/>
            <person name="Feng Y."/>
            <person name="Zong Z."/>
        </authorList>
    </citation>
    <scope>NUCLEOTIDE SEQUENCE [LARGE SCALE GENOMIC DNA]</scope>
    <source>
        <strain evidence="5 6">WCHAc060041</strain>
    </source>
</reference>
<dbReference type="AlphaFoldDB" id="A0A371YSZ7"/>
<dbReference type="OrthoDB" id="5816932at2"/>
<reference evidence="4" key="1">
    <citation type="journal article" date="2014" name="Int. J. Syst. Evol. Microbiol.">
        <title>Complete genome of a new Firmicutes species belonging to the dominant human colonic microbiota ('Ruminococcus bicirculans') reveals two chromosomes and a selective capacity to utilize plant glucans.</title>
        <authorList>
            <consortium name="NISC Comparative Sequencing Program"/>
            <person name="Wegmann U."/>
            <person name="Louis P."/>
            <person name="Goesmann A."/>
            <person name="Henrissat B."/>
            <person name="Duncan S.H."/>
            <person name="Flint H.J."/>
        </authorList>
    </citation>
    <scope>NUCLEOTIDE SEQUENCE</scope>
    <source>
        <strain evidence="4">KCTC 62575</strain>
    </source>
</reference>
<reference evidence="7" key="3">
    <citation type="journal article" date="2019" name="Int. J. Syst. Evol. Microbiol.">
        <title>The Global Catalogue of Microorganisms (GCM) 10K type strain sequencing project: providing services to taxonomists for standard genome sequencing and annotation.</title>
        <authorList>
            <consortium name="The Broad Institute Genomics Platform"/>
            <consortium name="The Broad Institute Genome Sequencing Center for Infectious Disease"/>
            <person name="Wu L."/>
            <person name="Ma J."/>
        </authorList>
    </citation>
    <scope>NUCLEOTIDE SEQUENCE [LARGE SCALE GENOMIC DNA]</scope>
    <source>
        <strain evidence="7">KCTC 62575</strain>
    </source>
</reference>
<dbReference type="RefSeq" id="WP_107007231.1">
    <property type="nucleotide sequence ID" value="NZ_JBHRSF010000006.1"/>
</dbReference>
<dbReference type="Proteomes" id="UP001595455">
    <property type="component" value="Unassembled WGS sequence"/>
</dbReference>
<dbReference type="GO" id="GO:0003677">
    <property type="term" value="F:DNA binding"/>
    <property type="evidence" value="ECO:0007669"/>
    <property type="project" value="UniProtKB-UniRule"/>
</dbReference>
<dbReference type="InterPro" id="IPR009057">
    <property type="entry name" value="Homeodomain-like_sf"/>
</dbReference>
<comment type="caution">
    <text evidence="5">The sequence shown here is derived from an EMBL/GenBank/DDBJ whole genome shotgun (WGS) entry which is preliminary data.</text>
</comment>
<dbReference type="PANTHER" id="PTHR43479:SF11">
    <property type="entry name" value="ACREF_ENVCD OPERON REPRESSOR-RELATED"/>
    <property type="match status" value="1"/>
</dbReference>
<feature type="DNA-binding region" description="H-T-H motif" evidence="2">
    <location>
        <begin position="39"/>
        <end position="58"/>
    </location>
</feature>
<gene>
    <name evidence="4" type="ORF">ACFODO_03050</name>
    <name evidence="5" type="ORF">C9E89_004915</name>
</gene>
<evidence type="ECO:0000313" key="4">
    <source>
        <dbReference type="EMBL" id="MFC2994266.1"/>
    </source>
</evidence>
<dbReference type="InterPro" id="IPR023772">
    <property type="entry name" value="DNA-bd_HTH_TetR-type_CS"/>
</dbReference>